<evidence type="ECO:0000313" key="3">
    <source>
        <dbReference type="EMBL" id="KAJ3443509.1"/>
    </source>
</evidence>
<proteinExistence type="predicted"/>
<evidence type="ECO:0000256" key="1">
    <source>
        <dbReference type="SAM" id="Coils"/>
    </source>
</evidence>
<dbReference type="PANTHER" id="PTHR43991:SF9">
    <property type="entry name" value="DUF2415 DOMAIN-CONTAINING PROTEIN"/>
    <property type="match status" value="1"/>
</dbReference>
<comment type="caution">
    <text evidence="3">The sequence shown here is derived from an EMBL/GenBank/DDBJ whole genome shotgun (WGS) entry which is preliminary data.</text>
</comment>
<dbReference type="InterPro" id="IPR036322">
    <property type="entry name" value="WD40_repeat_dom_sf"/>
</dbReference>
<sequence length="414" mass="47960">MFSENEVIFSNNNFLQRFQEIETQIDLEQELERHRERQRQRERERERERVRLREREQTRIKINSRPTKTRSCQTLVLENSNLKAKFNQKITIEHLQLRDLLSCPSPFQSTIEGSSSPLYFPFNQSLYSLDQRTLECKRIQNCNFRITTMFVKNNLICAGSSNGNLMVKDLQREKFIINRTFGADVINSVMITNDLPLPNQNIHPTLILSSNDSMVRIVQVGNTRLSLQKKIRFRQPINHTSVSPNGNVLLAVGDTKNAVLLDPRNGYRMISRINAMKDSSFSTHWNPLTSCQFAIGSQEGAALIFDIRKLNNTLAKVQSTQIAKKDRAIRNVKFSSDHELLLIAEHKNRVNILDARNYRDMQTIQLDPNDGDTHISGACFGPNSEFVYISTKQKIIKIPLDVRKRRLFSFCNFK</sequence>
<dbReference type="AlphaFoldDB" id="A0AAV7ZQV2"/>
<protein>
    <submittedName>
        <fullName evidence="3">Wd repeat protein</fullName>
    </submittedName>
</protein>
<name>A0AAV7ZQV2_9EUKA</name>
<dbReference type="EMBL" id="JANTQA010000023">
    <property type="protein sequence ID" value="KAJ3443509.1"/>
    <property type="molecule type" value="Genomic_DNA"/>
</dbReference>
<evidence type="ECO:0000259" key="2">
    <source>
        <dbReference type="Pfam" id="PF10313"/>
    </source>
</evidence>
<dbReference type="InterPro" id="IPR015943">
    <property type="entry name" value="WD40/YVTN_repeat-like_dom_sf"/>
</dbReference>
<gene>
    <name evidence="3" type="ORF">M0812_09352</name>
</gene>
<organism evidence="3 4">
    <name type="scientific">Anaeramoeba flamelloides</name>
    <dbReference type="NCBI Taxonomy" id="1746091"/>
    <lineage>
        <taxon>Eukaryota</taxon>
        <taxon>Metamonada</taxon>
        <taxon>Anaeramoebidae</taxon>
        <taxon>Anaeramoeba</taxon>
    </lineage>
</organism>
<feature type="coiled-coil region" evidence="1">
    <location>
        <begin position="24"/>
        <end position="55"/>
    </location>
</feature>
<dbReference type="SUPFAM" id="SSF50978">
    <property type="entry name" value="WD40 repeat-like"/>
    <property type="match status" value="1"/>
</dbReference>
<dbReference type="Pfam" id="PF10313">
    <property type="entry name" value="DUF2415"/>
    <property type="match status" value="1"/>
</dbReference>
<evidence type="ECO:0000313" key="4">
    <source>
        <dbReference type="Proteomes" id="UP001146793"/>
    </source>
</evidence>
<feature type="domain" description="DUF2415" evidence="2">
    <location>
        <begin position="328"/>
        <end position="364"/>
    </location>
</feature>
<keyword evidence="1" id="KW-0175">Coiled coil</keyword>
<reference evidence="3" key="1">
    <citation type="submission" date="2022-08" db="EMBL/GenBank/DDBJ databases">
        <title>Novel sulphate-reducing endosymbionts in the free-living metamonad Anaeramoeba.</title>
        <authorList>
            <person name="Jerlstrom-Hultqvist J."/>
            <person name="Cepicka I."/>
            <person name="Gallot-Lavallee L."/>
            <person name="Salas-Leiva D."/>
            <person name="Curtis B.A."/>
            <person name="Zahonova K."/>
            <person name="Pipaliya S."/>
            <person name="Dacks J."/>
            <person name="Roger A.J."/>
        </authorList>
    </citation>
    <scope>NUCLEOTIDE SEQUENCE</scope>
    <source>
        <strain evidence="3">Busselton2</strain>
    </source>
</reference>
<dbReference type="PANTHER" id="PTHR43991">
    <property type="entry name" value="WD REPEAT PROTEIN (AFU_ORTHOLOGUE AFUA_8G05640)-RELATED"/>
    <property type="match status" value="1"/>
</dbReference>
<accession>A0AAV7ZQV2</accession>
<dbReference type="InterPro" id="IPR019417">
    <property type="entry name" value="DUF2415"/>
</dbReference>
<dbReference type="Proteomes" id="UP001146793">
    <property type="component" value="Unassembled WGS sequence"/>
</dbReference>
<dbReference type="Gene3D" id="2.130.10.10">
    <property type="entry name" value="YVTN repeat-like/Quinoprotein amine dehydrogenase"/>
    <property type="match status" value="1"/>
</dbReference>